<name>A0ABM8S8C7_9BACT</name>
<keyword evidence="3" id="KW-1185">Reference proteome</keyword>
<dbReference type="EMBL" id="CAJNBJ010000020">
    <property type="protein sequence ID" value="CAE6794992.1"/>
    <property type="molecule type" value="Genomic_DNA"/>
</dbReference>
<reference evidence="2 3" key="1">
    <citation type="submission" date="2021-02" db="EMBL/GenBank/DDBJ databases">
        <authorList>
            <person name="Han P."/>
        </authorList>
    </citation>
    <scope>NUCLEOTIDE SEQUENCE [LARGE SCALE GENOMIC DNA]</scope>
    <source>
        <strain evidence="2">Candidatus Nitrospira sp. ZN2</strain>
    </source>
</reference>
<feature type="region of interest" description="Disordered" evidence="1">
    <location>
        <begin position="1"/>
        <end position="20"/>
    </location>
</feature>
<evidence type="ECO:0000313" key="3">
    <source>
        <dbReference type="Proteomes" id="UP000675880"/>
    </source>
</evidence>
<gene>
    <name evidence="2" type="ORF">NSPZN2_70047</name>
</gene>
<evidence type="ECO:0000256" key="1">
    <source>
        <dbReference type="SAM" id="MobiDB-lite"/>
    </source>
</evidence>
<proteinExistence type="predicted"/>
<sequence>MLSALFSTSLPHKQRPSAGARDDARRYAYLHIPLLLPPGVFCHSHVAIKYALACFPEWFTDGRASVSIPRPYTLRP</sequence>
<dbReference type="Proteomes" id="UP000675880">
    <property type="component" value="Unassembled WGS sequence"/>
</dbReference>
<evidence type="ECO:0000313" key="2">
    <source>
        <dbReference type="EMBL" id="CAE6794992.1"/>
    </source>
</evidence>
<organism evidence="2 3">
    <name type="scientific">Nitrospira defluvii</name>
    <dbReference type="NCBI Taxonomy" id="330214"/>
    <lineage>
        <taxon>Bacteria</taxon>
        <taxon>Pseudomonadati</taxon>
        <taxon>Nitrospirota</taxon>
        <taxon>Nitrospiria</taxon>
        <taxon>Nitrospirales</taxon>
        <taxon>Nitrospiraceae</taxon>
        <taxon>Nitrospira</taxon>
    </lineage>
</organism>
<comment type="caution">
    <text evidence="2">The sequence shown here is derived from an EMBL/GenBank/DDBJ whole genome shotgun (WGS) entry which is preliminary data.</text>
</comment>
<protein>
    <submittedName>
        <fullName evidence="2">Uncharacterized protein</fullName>
    </submittedName>
</protein>
<feature type="compositionally biased region" description="Polar residues" evidence="1">
    <location>
        <begin position="1"/>
        <end position="11"/>
    </location>
</feature>
<accession>A0ABM8S8C7</accession>